<dbReference type="KEGG" id="din:Selin_2065"/>
<gene>
    <name evidence="2" type="ordered locus">Selin_2065</name>
</gene>
<dbReference type="STRING" id="653733.Selin_2065"/>
<reference evidence="2 3" key="1">
    <citation type="submission" date="2010-12" db="EMBL/GenBank/DDBJ databases">
        <title>Complete sequence of Desulfurispirillum indicum S5.</title>
        <authorList>
            <consortium name="US DOE Joint Genome Institute"/>
            <person name="Lucas S."/>
            <person name="Copeland A."/>
            <person name="Lapidus A."/>
            <person name="Cheng J.-F."/>
            <person name="Goodwin L."/>
            <person name="Pitluck S."/>
            <person name="Chertkov O."/>
            <person name="Held B."/>
            <person name="Detter J.C."/>
            <person name="Han C."/>
            <person name="Tapia R."/>
            <person name="Land M."/>
            <person name="Hauser L."/>
            <person name="Kyrpides N."/>
            <person name="Ivanova N."/>
            <person name="Mikhailova N."/>
            <person name="Haggblom M."/>
            <person name="Rauschenbach I."/>
            <person name="Bini E."/>
            <person name="Woyke T."/>
        </authorList>
    </citation>
    <scope>NUCLEOTIDE SEQUENCE [LARGE SCALE GENOMIC DNA]</scope>
    <source>
        <strain evidence="3">ATCC BAA-1389 / DSM 22839 / S5</strain>
    </source>
</reference>
<protein>
    <recommendedName>
        <fullName evidence="1">DUF6194 domain-containing protein</fullName>
    </recommendedName>
</protein>
<keyword evidence="3" id="KW-1185">Reference proteome</keyword>
<dbReference type="InParanoid" id="E6W2W0"/>
<organism evidence="2 3">
    <name type="scientific">Desulfurispirillum indicum (strain ATCC BAA-1389 / DSM 22839 / S5)</name>
    <dbReference type="NCBI Taxonomy" id="653733"/>
    <lineage>
        <taxon>Bacteria</taxon>
        <taxon>Pseudomonadati</taxon>
        <taxon>Chrysiogenota</taxon>
        <taxon>Chrysiogenia</taxon>
        <taxon>Chrysiogenales</taxon>
        <taxon>Chrysiogenaceae</taxon>
        <taxon>Desulfurispirillum</taxon>
    </lineage>
</organism>
<evidence type="ECO:0000259" key="1">
    <source>
        <dbReference type="Pfam" id="PF19694"/>
    </source>
</evidence>
<accession>E6W2W0</accession>
<feature type="domain" description="DUF6194" evidence="1">
    <location>
        <begin position="1"/>
        <end position="145"/>
    </location>
</feature>
<dbReference type="HOGENOM" id="CLU_141054_0_0_0"/>
<dbReference type="Pfam" id="PF19694">
    <property type="entry name" value="DUF6194"/>
    <property type="match status" value="1"/>
</dbReference>
<dbReference type="EMBL" id="CP002432">
    <property type="protein sequence ID" value="ADU66785.1"/>
    <property type="molecule type" value="Genomic_DNA"/>
</dbReference>
<dbReference type="InterPro" id="IPR045676">
    <property type="entry name" value="DUF6194"/>
</dbReference>
<dbReference type="OrthoDB" id="9783727at2"/>
<dbReference type="AlphaFoldDB" id="E6W2W0"/>
<evidence type="ECO:0000313" key="3">
    <source>
        <dbReference type="Proteomes" id="UP000002572"/>
    </source>
</evidence>
<proteinExistence type="predicted"/>
<name>E6W2W0_DESIS</name>
<dbReference type="Proteomes" id="UP000002572">
    <property type="component" value="Chromosome"/>
</dbReference>
<sequence>MAPDEIVRQITARFPGVIPKASWGEVSLFYNPGGVLPNGVYFCTIKDHDGDNDKASALNRDGVFRLAIGLAPEDYRNLFGEKPARPAKGGTVNTGHDFTELGVLMPHPVYAWMGWAQILCPTEEAFAGMISLLEGAHRAAVVKFTSSLQKYLKASR</sequence>
<dbReference type="eggNOG" id="COG2315">
    <property type="taxonomic scope" value="Bacteria"/>
</dbReference>
<dbReference type="RefSeq" id="WP_013506665.1">
    <property type="nucleotide sequence ID" value="NC_014836.1"/>
</dbReference>
<evidence type="ECO:0000313" key="2">
    <source>
        <dbReference type="EMBL" id="ADU66785.1"/>
    </source>
</evidence>